<reference evidence="1" key="1">
    <citation type="journal article" date="2014" name="Front. Microbiol.">
        <title>High frequency of phylogenetically diverse reductive dehalogenase-homologous genes in deep subseafloor sedimentary metagenomes.</title>
        <authorList>
            <person name="Kawai M."/>
            <person name="Futagami T."/>
            <person name="Toyoda A."/>
            <person name="Takaki Y."/>
            <person name="Nishi S."/>
            <person name="Hori S."/>
            <person name="Arai W."/>
            <person name="Tsubouchi T."/>
            <person name="Morono Y."/>
            <person name="Uchiyama I."/>
            <person name="Ito T."/>
            <person name="Fujiyama A."/>
            <person name="Inagaki F."/>
            <person name="Takami H."/>
        </authorList>
    </citation>
    <scope>NUCLEOTIDE SEQUENCE</scope>
    <source>
        <strain evidence="1">Expedition CK06-06</strain>
    </source>
</reference>
<comment type="caution">
    <text evidence="1">The sequence shown here is derived from an EMBL/GenBank/DDBJ whole genome shotgun (WGS) entry which is preliminary data.</text>
</comment>
<organism evidence="1">
    <name type="scientific">marine sediment metagenome</name>
    <dbReference type="NCBI Taxonomy" id="412755"/>
    <lineage>
        <taxon>unclassified sequences</taxon>
        <taxon>metagenomes</taxon>
        <taxon>ecological metagenomes</taxon>
    </lineage>
</organism>
<protein>
    <submittedName>
        <fullName evidence="1">Uncharacterized protein</fullName>
    </submittedName>
</protein>
<sequence length="114" mass="12274">MGRDSGIGLLALGAILLFALKPRKLNGLNGNGFQPWGDVFNVVDIEDYTEAREEAQALLAEIRAFRATLPDVPPRPISTGRVRTFKLPPGGRIVLKRGPMATGPLPKGYVLPSP</sequence>
<gene>
    <name evidence="1" type="ORF">S06H3_07363</name>
</gene>
<dbReference type="EMBL" id="BARV01002976">
    <property type="protein sequence ID" value="GAH98211.1"/>
    <property type="molecule type" value="Genomic_DNA"/>
</dbReference>
<accession>X1JTY5</accession>
<evidence type="ECO:0000313" key="1">
    <source>
        <dbReference type="EMBL" id="GAH98211.1"/>
    </source>
</evidence>
<dbReference type="AlphaFoldDB" id="X1JTY5"/>
<proteinExistence type="predicted"/>
<feature type="non-terminal residue" evidence="1">
    <location>
        <position position="114"/>
    </location>
</feature>
<name>X1JTY5_9ZZZZ</name>